<accession>A0A8R1V417</accession>
<reference evidence="2" key="1">
    <citation type="journal article" date="2008" name="Nat. Genet.">
        <title>The Pristionchus pacificus genome provides a unique perspective on nematode lifestyle and parasitism.</title>
        <authorList>
            <person name="Dieterich C."/>
            <person name="Clifton S.W."/>
            <person name="Schuster L.N."/>
            <person name="Chinwalla A."/>
            <person name="Delehaunty K."/>
            <person name="Dinkelacker I."/>
            <person name="Fulton L."/>
            <person name="Fulton R."/>
            <person name="Godfrey J."/>
            <person name="Minx P."/>
            <person name="Mitreva M."/>
            <person name="Roeseler W."/>
            <person name="Tian H."/>
            <person name="Witte H."/>
            <person name="Yang S.P."/>
            <person name="Wilson R.K."/>
            <person name="Sommer R.J."/>
        </authorList>
    </citation>
    <scope>NUCLEOTIDE SEQUENCE [LARGE SCALE GENOMIC DNA]</scope>
    <source>
        <strain evidence="2">PS312</strain>
    </source>
</reference>
<gene>
    <name evidence="1" type="primary">WBGene00284697</name>
</gene>
<protein>
    <submittedName>
        <fullName evidence="1">Uncharacterized protein</fullName>
    </submittedName>
</protein>
<dbReference type="AlphaFoldDB" id="A0A2A6CDS3"/>
<sequence>MEPRKWKDQGRSVLSPPALLSPTFNKKVENKIIQAVLNEKPVSPMFPPPAFALDDFIVNGQRY</sequence>
<dbReference type="EnsemblMetazoa" id="PPA46328.1">
    <property type="protein sequence ID" value="PPA46328.1"/>
    <property type="gene ID" value="WBGene00284697"/>
</dbReference>
<organism evidence="1 2">
    <name type="scientific">Pristionchus pacificus</name>
    <name type="common">Parasitic nematode worm</name>
    <dbReference type="NCBI Taxonomy" id="54126"/>
    <lineage>
        <taxon>Eukaryota</taxon>
        <taxon>Metazoa</taxon>
        <taxon>Ecdysozoa</taxon>
        <taxon>Nematoda</taxon>
        <taxon>Chromadorea</taxon>
        <taxon>Rhabditida</taxon>
        <taxon>Rhabditina</taxon>
        <taxon>Diplogasteromorpha</taxon>
        <taxon>Diplogasteroidea</taxon>
        <taxon>Neodiplogasteridae</taxon>
        <taxon>Pristionchus</taxon>
    </lineage>
</organism>
<evidence type="ECO:0000313" key="1">
    <source>
        <dbReference type="EnsemblMetazoa" id="PPA46328.1"/>
    </source>
</evidence>
<reference evidence="1" key="2">
    <citation type="submission" date="2022-06" db="UniProtKB">
        <authorList>
            <consortium name="EnsemblMetazoa"/>
        </authorList>
    </citation>
    <scope>IDENTIFICATION</scope>
    <source>
        <strain evidence="1">PS312</strain>
    </source>
</reference>
<keyword evidence="2" id="KW-1185">Reference proteome</keyword>
<evidence type="ECO:0000313" key="2">
    <source>
        <dbReference type="Proteomes" id="UP000005239"/>
    </source>
</evidence>
<proteinExistence type="predicted"/>
<accession>A0A2A6CDS3</accession>
<dbReference type="Proteomes" id="UP000005239">
    <property type="component" value="Unassembled WGS sequence"/>
</dbReference>
<name>A0A2A6CDS3_PRIPA</name>